<evidence type="ECO:0000256" key="1">
    <source>
        <dbReference type="ARBA" id="ARBA00022898"/>
    </source>
</evidence>
<dbReference type="InterPro" id="IPR029066">
    <property type="entry name" value="PLP-binding_barrel"/>
</dbReference>
<dbReference type="InterPro" id="IPR011078">
    <property type="entry name" value="PyrdxlP_homeostasis"/>
</dbReference>
<feature type="modified residue" description="N6-(pyridoxal phosphate)lysine" evidence="2">
    <location>
        <position position="31"/>
    </location>
</feature>
<dbReference type="NCBIfam" id="TIGR00044">
    <property type="entry name" value="YggS family pyridoxal phosphate-dependent enzyme"/>
    <property type="match status" value="1"/>
</dbReference>
<evidence type="ECO:0000256" key="2">
    <source>
        <dbReference type="PIRSR" id="PIRSR004848-1"/>
    </source>
</evidence>
<protein>
    <submittedName>
        <fullName evidence="5">Pyridoxal phosphate enzyme, YggS family</fullName>
    </submittedName>
</protein>
<evidence type="ECO:0000313" key="5">
    <source>
        <dbReference type="EMBL" id="EMY61255.1"/>
    </source>
</evidence>
<keyword evidence="1 2" id="KW-0663">Pyridoxal phosphate</keyword>
<dbReference type="Proteomes" id="UP000012371">
    <property type="component" value="Unassembled WGS sequence"/>
</dbReference>
<keyword evidence="6" id="KW-1185">Reference proteome</keyword>
<dbReference type="FunFam" id="3.20.20.10:FF:000018">
    <property type="entry name" value="Pyridoxal phosphate homeostasis protein"/>
    <property type="match status" value="1"/>
</dbReference>
<name>N1VW21_9LEPT</name>
<dbReference type="PIRSF" id="PIRSF004848">
    <property type="entry name" value="YBL036c_PLPDEIII"/>
    <property type="match status" value="1"/>
</dbReference>
<dbReference type="InterPro" id="IPR001608">
    <property type="entry name" value="Ala_racemase_N"/>
</dbReference>
<feature type="domain" description="Alanine racemase N-terminal" evidence="4">
    <location>
        <begin position="23"/>
        <end position="225"/>
    </location>
</feature>
<dbReference type="AlphaFoldDB" id="N1VW21"/>
<accession>N1VW21</accession>
<evidence type="ECO:0000313" key="6">
    <source>
        <dbReference type="Proteomes" id="UP000012371"/>
    </source>
</evidence>
<evidence type="ECO:0000256" key="3">
    <source>
        <dbReference type="RuleBase" id="RU004514"/>
    </source>
</evidence>
<dbReference type="RefSeq" id="WP_002973921.1">
    <property type="nucleotide sequence ID" value="NZ_AOGW02000010.1"/>
</dbReference>
<evidence type="ECO:0000259" key="4">
    <source>
        <dbReference type="Pfam" id="PF01168"/>
    </source>
</evidence>
<dbReference type="STRING" id="1257025.LEP1GSC203_1966"/>
<dbReference type="PANTHER" id="PTHR10146">
    <property type="entry name" value="PROLINE SYNTHETASE CO-TRANSCRIBED BACTERIAL HOMOLOG PROTEIN"/>
    <property type="match status" value="1"/>
</dbReference>
<dbReference type="EMBL" id="AOGW02000010">
    <property type="protein sequence ID" value="EMY61255.1"/>
    <property type="molecule type" value="Genomic_DNA"/>
</dbReference>
<gene>
    <name evidence="5" type="ORF">LEP1GSC203_1966</name>
</gene>
<dbReference type="PANTHER" id="PTHR10146:SF14">
    <property type="entry name" value="PYRIDOXAL PHOSPHATE HOMEOSTASIS PROTEIN"/>
    <property type="match status" value="1"/>
</dbReference>
<dbReference type="Pfam" id="PF01168">
    <property type="entry name" value="Ala_racemase_N"/>
    <property type="match status" value="1"/>
</dbReference>
<reference evidence="5" key="1">
    <citation type="submission" date="2013-03" db="EMBL/GenBank/DDBJ databases">
        <authorList>
            <person name="Harkins D.M."/>
            <person name="Durkin A.S."/>
            <person name="Brinkac L.M."/>
            <person name="Haft D.H."/>
            <person name="Selengut J.D."/>
            <person name="Sanka R."/>
            <person name="DePew J."/>
            <person name="Purushe J."/>
            <person name="Hartskeerl R.A."/>
            <person name="Ahmed A."/>
            <person name="van der Linden H."/>
            <person name="Goris M.G.A."/>
            <person name="Vinetz J.M."/>
            <person name="Sutton G.G."/>
            <person name="Nierman W.C."/>
            <person name="Fouts D.E."/>
        </authorList>
    </citation>
    <scope>NUCLEOTIDE SEQUENCE [LARGE SCALE GENOMIC DNA]</scope>
    <source>
        <strain evidence="5">LT 11-33</strain>
    </source>
</reference>
<dbReference type="GO" id="GO:0030170">
    <property type="term" value="F:pyridoxal phosphate binding"/>
    <property type="evidence" value="ECO:0007669"/>
    <property type="project" value="InterPro"/>
</dbReference>
<dbReference type="SUPFAM" id="SSF51419">
    <property type="entry name" value="PLP-binding barrel"/>
    <property type="match status" value="1"/>
</dbReference>
<dbReference type="Gene3D" id="3.20.20.10">
    <property type="entry name" value="Alanine racemase"/>
    <property type="match status" value="1"/>
</dbReference>
<sequence>MSDYGSLYFSIQNSLRDLYPKRSPLVIAVSKTKPYEVVREAYLQGIREFGENYIPEAISKFTKLREEFPESEGSVHLHHIGPVQSGTLRKLFGVFSHTHGVGSISTLKELLKRAEKEKKTIRYLIQTNLTEENTKHGMGFETLRSMKGTLASYQNEYCIWEGFMGMGPSTGDWAETREVFSMLQELRDSYFPEKKLSMGMSGDYELAAELGSDYLRIGSKIFGERNYAKESI</sequence>
<proteinExistence type="inferred from homology"/>
<dbReference type="OrthoDB" id="9804072at2"/>
<comment type="caution">
    <text evidence="5">The sequence shown here is derived from an EMBL/GenBank/DDBJ whole genome shotgun (WGS) entry which is preliminary data.</text>
</comment>
<comment type="similarity">
    <text evidence="3">Belongs to the pyridoxal phosphate-binding protein YggS/PROSC family.</text>
</comment>
<comment type="cofactor">
    <cofactor evidence="2">
        <name>pyridoxal 5'-phosphate</name>
        <dbReference type="ChEBI" id="CHEBI:597326"/>
    </cofactor>
</comment>
<organism evidence="5 6">
    <name type="scientific">Leptospira terpstrae serovar Hualin str. LT 11-33 = ATCC 700639</name>
    <dbReference type="NCBI Taxonomy" id="1257025"/>
    <lineage>
        <taxon>Bacteria</taxon>
        <taxon>Pseudomonadati</taxon>
        <taxon>Spirochaetota</taxon>
        <taxon>Spirochaetia</taxon>
        <taxon>Leptospirales</taxon>
        <taxon>Leptospiraceae</taxon>
        <taxon>Leptospira</taxon>
    </lineage>
</organism>